<keyword evidence="6 7" id="KW-0067">ATP-binding</keyword>
<evidence type="ECO:0000256" key="8">
    <source>
        <dbReference type="SAM" id="MobiDB-lite"/>
    </source>
</evidence>
<dbReference type="InterPro" id="IPR000719">
    <property type="entry name" value="Prot_kinase_dom"/>
</dbReference>
<feature type="compositionally biased region" description="Pro residues" evidence="8">
    <location>
        <begin position="294"/>
        <end position="315"/>
    </location>
</feature>
<dbReference type="InterPro" id="IPR017441">
    <property type="entry name" value="Protein_kinase_ATP_BS"/>
</dbReference>
<keyword evidence="5 10" id="KW-0418">Kinase</keyword>
<evidence type="ECO:0000256" key="5">
    <source>
        <dbReference type="ARBA" id="ARBA00022777"/>
    </source>
</evidence>
<dbReference type="PROSITE" id="PS00107">
    <property type="entry name" value="PROTEIN_KINASE_ATP"/>
    <property type="match status" value="1"/>
</dbReference>
<protein>
    <recommendedName>
        <fullName evidence="1">non-specific serine/threonine protein kinase</fullName>
        <ecNumber evidence="1">2.7.11.1</ecNumber>
    </recommendedName>
</protein>
<sequence length="463" mass="48303">MATLQAGRLLARRYRLIDRIGAGGMSVIWRARDEVLDRVVAVKVLAPSLAADARFRDMVREEARSAAQLDHPHVTAVHDYGETVAPDGSITSFVVMELLAGEELEHRLTEGPLPWPEAVETGAQVAEALAAAHRLGIVHRDVTPANVMMTGTGAKVLDFGIATRVGTPDDDEDGGTFGTPAYVAPERLDGAPAQPATDVYSLGVLLFETLTGHPPYPAETWEELSAALAESPEPSLDGVPGLPGPVAEICLRCLARDPRQRPTAHRVAAVLRDQMLPADPQAATMLAPTMTLPALPPSSAPPPPGPAADPVPPGNPAAALLVPTLTPDRPEDPRVLPTAGPVQPPSTVAPAPEPPVVTAPATPSSAPATGGNRPPATGQPDAAERVDGLIEAGLAEGQIREDVGVDLRNLLRNAVAASGEGEVTAAVDRLRDKIDERRREGSITPGYARRLDAAAAELVAGQT</sequence>
<dbReference type="Proteomes" id="UP000274694">
    <property type="component" value="Unassembled WGS sequence"/>
</dbReference>
<comment type="caution">
    <text evidence="10">The sequence shown here is derived from an EMBL/GenBank/DDBJ whole genome shotgun (WGS) entry which is preliminary data.</text>
</comment>
<keyword evidence="11" id="KW-1185">Reference proteome</keyword>
<proteinExistence type="predicted"/>
<evidence type="ECO:0000256" key="4">
    <source>
        <dbReference type="ARBA" id="ARBA00022741"/>
    </source>
</evidence>
<dbReference type="SUPFAM" id="SSF56112">
    <property type="entry name" value="Protein kinase-like (PK-like)"/>
    <property type="match status" value="1"/>
</dbReference>
<feature type="binding site" evidence="7">
    <location>
        <position position="43"/>
    </location>
    <ligand>
        <name>ATP</name>
        <dbReference type="ChEBI" id="CHEBI:30616"/>
    </ligand>
</feature>
<dbReference type="PROSITE" id="PS00109">
    <property type="entry name" value="PROTEIN_KINASE_TYR"/>
    <property type="match status" value="1"/>
</dbReference>
<keyword evidence="2 10" id="KW-0723">Serine/threonine-protein kinase</keyword>
<dbReference type="GO" id="GO:0004674">
    <property type="term" value="F:protein serine/threonine kinase activity"/>
    <property type="evidence" value="ECO:0007669"/>
    <property type="project" value="UniProtKB-KW"/>
</dbReference>
<evidence type="ECO:0000313" key="10">
    <source>
        <dbReference type="EMBL" id="RQW91286.1"/>
    </source>
</evidence>
<evidence type="ECO:0000256" key="6">
    <source>
        <dbReference type="ARBA" id="ARBA00022840"/>
    </source>
</evidence>
<feature type="compositionally biased region" description="Low complexity" evidence="8">
    <location>
        <begin position="358"/>
        <end position="369"/>
    </location>
</feature>
<dbReference type="EC" id="2.7.11.1" evidence="1"/>
<evidence type="ECO:0000259" key="9">
    <source>
        <dbReference type="PROSITE" id="PS50011"/>
    </source>
</evidence>
<feature type="region of interest" description="Disordered" evidence="8">
    <location>
        <begin position="291"/>
        <end position="381"/>
    </location>
</feature>
<dbReference type="EMBL" id="QGTA01000208">
    <property type="protein sequence ID" value="RQW91286.1"/>
    <property type="molecule type" value="Genomic_DNA"/>
</dbReference>
<dbReference type="InterPro" id="IPR011009">
    <property type="entry name" value="Kinase-like_dom_sf"/>
</dbReference>
<name>A0ABX9Y1I1_MICCH</name>
<evidence type="ECO:0000256" key="3">
    <source>
        <dbReference type="ARBA" id="ARBA00022679"/>
    </source>
</evidence>
<keyword evidence="4 7" id="KW-0547">Nucleotide-binding</keyword>
<organism evidence="10 11">
    <name type="scientific">Micromonospora chalcea</name>
    <dbReference type="NCBI Taxonomy" id="1874"/>
    <lineage>
        <taxon>Bacteria</taxon>
        <taxon>Bacillati</taxon>
        <taxon>Actinomycetota</taxon>
        <taxon>Actinomycetes</taxon>
        <taxon>Micromonosporales</taxon>
        <taxon>Micromonosporaceae</taxon>
        <taxon>Micromonospora</taxon>
    </lineage>
</organism>
<dbReference type="PANTHER" id="PTHR43289">
    <property type="entry name" value="MITOGEN-ACTIVATED PROTEIN KINASE KINASE KINASE 20-RELATED"/>
    <property type="match status" value="1"/>
</dbReference>
<evidence type="ECO:0000256" key="7">
    <source>
        <dbReference type="PROSITE-ProRule" id="PRU10141"/>
    </source>
</evidence>
<evidence type="ECO:0000256" key="1">
    <source>
        <dbReference type="ARBA" id="ARBA00012513"/>
    </source>
</evidence>
<evidence type="ECO:0000256" key="2">
    <source>
        <dbReference type="ARBA" id="ARBA00022527"/>
    </source>
</evidence>
<accession>A0ABX9Y1I1</accession>
<dbReference type="InterPro" id="IPR008266">
    <property type="entry name" value="Tyr_kinase_AS"/>
</dbReference>
<gene>
    <name evidence="10" type="ORF">DLJ60_17915</name>
</gene>
<dbReference type="Pfam" id="PF00069">
    <property type="entry name" value="Pkinase"/>
    <property type="match status" value="1"/>
</dbReference>
<dbReference type="PROSITE" id="PS50011">
    <property type="entry name" value="PROTEIN_KINASE_DOM"/>
    <property type="match status" value="1"/>
</dbReference>
<dbReference type="CDD" id="cd14014">
    <property type="entry name" value="STKc_PknB_like"/>
    <property type="match status" value="1"/>
</dbReference>
<evidence type="ECO:0000313" key="11">
    <source>
        <dbReference type="Proteomes" id="UP000274694"/>
    </source>
</evidence>
<feature type="domain" description="Protein kinase" evidence="9">
    <location>
        <begin position="14"/>
        <end position="276"/>
    </location>
</feature>
<reference evidence="10 11" key="1">
    <citation type="submission" date="2018-05" db="EMBL/GenBank/DDBJ databases">
        <title>Micromonospora from Atacama Desert.</title>
        <authorList>
            <person name="Carro L."/>
            <person name="Goodfellow M."/>
            <person name="Klenk H.-P."/>
        </authorList>
    </citation>
    <scope>NUCLEOTIDE SEQUENCE [LARGE SCALE GENOMIC DNA]</scope>
    <source>
        <strain evidence="10 11">LB41</strain>
    </source>
</reference>
<dbReference type="Gene3D" id="3.30.200.20">
    <property type="entry name" value="Phosphorylase Kinase, domain 1"/>
    <property type="match status" value="1"/>
</dbReference>
<dbReference type="RefSeq" id="WP_124778955.1">
    <property type="nucleotide sequence ID" value="NZ_QGTA01000208.1"/>
</dbReference>
<dbReference type="Gene3D" id="1.10.510.10">
    <property type="entry name" value="Transferase(Phosphotransferase) domain 1"/>
    <property type="match status" value="1"/>
</dbReference>
<dbReference type="PANTHER" id="PTHR43289:SF6">
    <property type="entry name" value="SERINE_THREONINE-PROTEIN KINASE NEKL-3"/>
    <property type="match status" value="1"/>
</dbReference>
<keyword evidence="3" id="KW-0808">Transferase</keyword>